<keyword evidence="2" id="KW-1185">Reference proteome</keyword>
<accession>A0A1H5R823</accession>
<protein>
    <submittedName>
        <fullName evidence="1">Uncharacterized protein</fullName>
    </submittedName>
</protein>
<name>A0A1H5R823_9PSEU</name>
<dbReference type="STRING" id="218821.SAMN05421837_107398"/>
<evidence type="ECO:0000313" key="2">
    <source>
        <dbReference type="Proteomes" id="UP000198878"/>
    </source>
</evidence>
<organism evidence="1 2">
    <name type="scientific">Amycolatopsis pretoriensis</name>
    <dbReference type="NCBI Taxonomy" id="218821"/>
    <lineage>
        <taxon>Bacteria</taxon>
        <taxon>Bacillati</taxon>
        <taxon>Actinomycetota</taxon>
        <taxon>Actinomycetes</taxon>
        <taxon>Pseudonocardiales</taxon>
        <taxon>Pseudonocardiaceae</taxon>
        <taxon>Amycolatopsis</taxon>
    </lineage>
</organism>
<dbReference type="AlphaFoldDB" id="A0A1H5R823"/>
<sequence length="189" mass="20370">MSAKWRPAFRHGLRGDLGTVAGVIAGAEECHNDRGWDQLPPMLYVLSRTPDSRPGYLDLSMTPVNEASDLARIAHLLETGTAEERAGFDPPGDPVAHVFLAEGYRAATGITLPPGCDPADVVGSIECRFAVGIVGEADVLYLRRDRGRQQEVLNTRTDAGPVDRLGGEHVYPGLLRVHTAARRLHGLAT</sequence>
<dbReference type="EMBL" id="FNUJ01000007">
    <property type="protein sequence ID" value="SEF34459.1"/>
    <property type="molecule type" value="Genomic_DNA"/>
</dbReference>
<dbReference type="Proteomes" id="UP000198878">
    <property type="component" value="Unassembled WGS sequence"/>
</dbReference>
<proteinExistence type="predicted"/>
<evidence type="ECO:0000313" key="1">
    <source>
        <dbReference type="EMBL" id="SEF34459.1"/>
    </source>
</evidence>
<reference evidence="2" key="1">
    <citation type="submission" date="2016-10" db="EMBL/GenBank/DDBJ databases">
        <authorList>
            <person name="Varghese N."/>
            <person name="Submissions S."/>
        </authorList>
    </citation>
    <scope>NUCLEOTIDE SEQUENCE [LARGE SCALE GENOMIC DNA]</scope>
    <source>
        <strain evidence="2">DSM 44654</strain>
    </source>
</reference>
<gene>
    <name evidence="1" type="ORF">SAMN05421837_107398</name>
</gene>